<gene>
    <name evidence="3" type="ORF">ACFPC0_22780</name>
</gene>
<keyword evidence="1 2" id="KW-0732">Signal</keyword>
<feature type="chain" id="PRO_5046713248" evidence="2">
    <location>
        <begin position="29"/>
        <end position="200"/>
    </location>
</feature>
<evidence type="ECO:0000256" key="2">
    <source>
        <dbReference type="SAM" id="SignalP"/>
    </source>
</evidence>
<dbReference type="SUPFAM" id="SSF56784">
    <property type="entry name" value="HAD-like"/>
    <property type="match status" value="1"/>
</dbReference>
<evidence type="ECO:0000313" key="3">
    <source>
        <dbReference type="EMBL" id="MFC4330558.1"/>
    </source>
</evidence>
<feature type="signal peptide" evidence="2">
    <location>
        <begin position="1"/>
        <end position="28"/>
    </location>
</feature>
<dbReference type="EMBL" id="JBHSDP010000024">
    <property type="protein sequence ID" value="MFC4330558.1"/>
    <property type="molecule type" value="Genomic_DNA"/>
</dbReference>
<name>A0ABV8TJ84_9ACTN</name>
<dbReference type="Proteomes" id="UP001595824">
    <property type="component" value="Unassembled WGS sequence"/>
</dbReference>
<dbReference type="PANTHER" id="PTHR31284">
    <property type="entry name" value="ACID PHOSPHATASE-LIKE PROTEIN"/>
    <property type="match status" value="1"/>
</dbReference>
<keyword evidence="4" id="KW-1185">Reference proteome</keyword>
<protein>
    <submittedName>
        <fullName evidence="3">HAD family acid phosphatase</fullName>
    </submittedName>
</protein>
<dbReference type="InterPro" id="IPR036412">
    <property type="entry name" value="HAD-like_sf"/>
</dbReference>
<sequence>MRKNLFRAATAAAALAALGSAAIPPAAAAGRSATAVAPRAVSALPDYATWQSDVREVMDPSVPYLEDRVARGGTKLAVVLDIDNTSLETEYHPGAPNKPVLEFAEAAASHHVAVLVATARKQSGKSAALAALDKAGYPAVTEICLKKNESHAVDVKIRCRKQFVSEGYTLVANVGNRPGDFEYKNYERGFQLPDYDGQLS</sequence>
<proteinExistence type="predicted"/>
<dbReference type="RefSeq" id="WP_381741497.1">
    <property type="nucleotide sequence ID" value="NZ_JBHSDP010000024.1"/>
</dbReference>
<dbReference type="Gene3D" id="3.40.50.1000">
    <property type="entry name" value="HAD superfamily/HAD-like"/>
    <property type="match status" value="1"/>
</dbReference>
<accession>A0ABV8TJ84</accession>
<comment type="caution">
    <text evidence="3">The sequence shown here is derived from an EMBL/GenBank/DDBJ whole genome shotgun (WGS) entry which is preliminary data.</text>
</comment>
<organism evidence="3 4">
    <name type="scientific">Streptomyces andamanensis</name>
    <dbReference type="NCBI Taxonomy" id="1565035"/>
    <lineage>
        <taxon>Bacteria</taxon>
        <taxon>Bacillati</taxon>
        <taxon>Actinomycetota</taxon>
        <taxon>Actinomycetes</taxon>
        <taxon>Kitasatosporales</taxon>
        <taxon>Streptomycetaceae</taxon>
        <taxon>Streptomyces</taxon>
    </lineage>
</organism>
<reference evidence="4" key="1">
    <citation type="journal article" date="2019" name="Int. J. Syst. Evol. Microbiol.">
        <title>The Global Catalogue of Microorganisms (GCM) 10K type strain sequencing project: providing services to taxonomists for standard genome sequencing and annotation.</title>
        <authorList>
            <consortium name="The Broad Institute Genomics Platform"/>
            <consortium name="The Broad Institute Genome Sequencing Center for Infectious Disease"/>
            <person name="Wu L."/>
            <person name="Ma J."/>
        </authorList>
    </citation>
    <scope>NUCLEOTIDE SEQUENCE [LARGE SCALE GENOMIC DNA]</scope>
    <source>
        <strain evidence="4">PCU 347</strain>
    </source>
</reference>
<dbReference type="Pfam" id="PF03767">
    <property type="entry name" value="Acid_phosphat_B"/>
    <property type="match status" value="1"/>
</dbReference>
<dbReference type="InterPro" id="IPR005519">
    <property type="entry name" value="Acid_phosphat_B-like"/>
</dbReference>
<dbReference type="InterPro" id="IPR023214">
    <property type="entry name" value="HAD_sf"/>
</dbReference>
<evidence type="ECO:0000313" key="4">
    <source>
        <dbReference type="Proteomes" id="UP001595824"/>
    </source>
</evidence>
<evidence type="ECO:0000256" key="1">
    <source>
        <dbReference type="ARBA" id="ARBA00022729"/>
    </source>
</evidence>